<feature type="transmembrane region" description="Helical" evidence="1">
    <location>
        <begin position="339"/>
        <end position="365"/>
    </location>
</feature>
<evidence type="ECO:0000313" key="2">
    <source>
        <dbReference type="EMBL" id="MBK1809068.1"/>
    </source>
</evidence>
<feature type="transmembrane region" description="Helical" evidence="1">
    <location>
        <begin position="191"/>
        <end position="209"/>
    </location>
</feature>
<comment type="caution">
    <text evidence="2">The sequence shown here is derived from an EMBL/GenBank/DDBJ whole genome shotgun (WGS) entry which is preliminary data.</text>
</comment>
<feature type="transmembrane region" description="Helical" evidence="1">
    <location>
        <begin position="12"/>
        <end position="31"/>
    </location>
</feature>
<feature type="transmembrane region" description="Helical" evidence="1">
    <location>
        <begin position="52"/>
        <end position="74"/>
    </location>
</feature>
<sequence length="482" mass="55707">MKKTKNVSIKFILMIKICLLAFVPTFIYVFIKKSSYLTIIDKVYIKRTDLSYLEYVSFLSVIFFIFAVLGYYLFIENKAKLTVISEKRAIIIAGFVALILRVILANLVNGHTFDIGWFTTWSTKVSRNFTEFYVSKGFADYPPLYMYVLFVIGKLNSLSFLSKYYILVIKLPAIISDLGASYLVYRVAKKYSSIEISAFIALFYLFNPATIINSCLWGQVDSVFTILIVLAIYFIVQEKLKLSSVMFALSVLMKPQGIVFLPVMFFELVRRKKIKNFGVAILTGLIVTFIVIFPFNAGRNLLWILELYKKTITEYPYITMNAFNLYFLFKGNFLEHSKILFMVSYHSIGMIFIVLTTLFSWFIYYKGNKEKYSFLSALIQIVGVFTLSVGMHERYLYPAVIISIFSFIYLKDKRFFILSIGFSITSYINTHTVLYDVLGGNISKVLFDRIGMLTAVLNIILIIFMIKISIDNILMRKKIINN</sequence>
<feature type="transmembrane region" description="Helical" evidence="1">
    <location>
        <begin position="216"/>
        <end position="236"/>
    </location>
</feature>
<protein>
    <submittedName>
        <fullName evidence="2">DUF2029 domain-containing protein</fullName>
    </submittedName>
</protein>
<feature type="transmembrane region" description="Helical" evidence="1">
    <location>
        <begin position="164"/>
        <end position="185"/>
    </location>
</feature>
<evidence type="ECO:0000313" key="3">
    <source>
        <dbReference type="Proteomes" id="UP000596739"/>
    </source>
</evidence>
<feature type="transmembrane region" description="Helical" evidence="1">
    <location>
        <begin position="277"/>
        <end position="297"/>
    </location>
</feature>
<name>A0ABS1EIC3_9CLOT</name>
<proteinExistence type="predicted"/>
<keyword evidence="1" id="KW-0812">Transmembrane</keyword>
<organism evidence="2 3">
    <name type="scientific">Clostridium yunnanense</name>
    <dbReference type="NCBI Taxonomy" id="2800325"/>
    <lineage>
        <taxon>Bacteria</taxon>
        <taxon>Bacillati</taxon>
        <taxon>Bacillota</taxon>
        <taxon>Clostridia</taxon>
        <taxon>Eubacteriales</taxon>
        <taxon>Clostridiaceae</taxon>
        <taxon>Clostridium</taxon>
    </lineage>
</organism>
<feature type="transmembrane region" description="Helical" evidence="1">
    <location>
        <begin position="372"/>
        <end position="389"/>
    </location>
</feature>
<keyword evidence="3" id="KW-1185">Reference proteome</keyword>
<dbReference type="RefSeq" id="WP_200265622.1">
    <property type="nucleotide sequence ID" value="NZ_JAENHN010000002.1"/>
</dbReference>
<feature type="transmembrane region" description="Helical" evidence="1">
    <location>
        <begin position="242"/>
        <end position="265"/>
    </location>
</feature>
<feature type="transmembrane region" description="Helical" evidence="1">
    <location>
        <begin position="89"/>
        <end position="108"/>
    </location>
</feature>
<keyword evidence="1" id="KW-0472">Membrane</keyword>
<feature type="transmembrane region" description="Helical" evidence="1">
    <location>
        <begin position="450"/>
        <end position="470"/>
    </location>
</feature>
<evidence type="ECO:0000256" key="1">
    <source>
        <dbReference type="SAM" id="Phobius"/>
    </source>
</evidence>
<reference evidence="3" key="1">
    <citation type="submission" date="2021-01" db="EMBL/GenBank/DDBJ databases">
        <title>Genome public.</title>
        <authorList>
            <person name="Liu C."/>
            <person name="Sun Q."/>
        </authorList>
    </citation>
    <scope>NUCLEOTIDE SEQUENCE [LARGE SCALE GENOMIC DNA]</scope>
    <source>
        <strain evidence="3">YIM B02505</strain>
    </source>
</reference>
<dbReference type="Proteomes" id="UP000596739">
    <property type="component" value="Unassembled WGS sequence"/>
</dbReference>
<dbReference type="Pfam" id="PF06728">
    <property type="entry name" value="PIG-U"/>
    <property type="match status" value="1"/>
</dbReference>
<keyword evidence="1" id="KW-1133">Transmembrane helix</keyword>
<dbReference type="EMBL" id="JAENHN010000002">
    <property type="protein sequence ID" value="MBK1809068.1"/>
    <property type="molecule type" value="Genomic_DNA"/>
</dbReference>
<feature type="transmembrane region" description="Helical" evidence="1">
    <location>
        <begin position="395"/>
        <end position="410"/>
    </location>
</feature>
<feature type="transmembrane region" description="Helical" evidence="1">
    <location>
        <begin position="415"/>
        <end position="438"/>
    </location>
</feature>
<accession>A0ABS1EIC3</accession>
<gene>
    <name evidence="2" type="ORF">JHL18_00195</name>
</gene>